<dbReference type="Pfam" id="PF05895">
    <property type="entry name" value="DUF859"/>
    <property type="match status" value="1"/>
</dbReference>
<feature type="non-terminal residue" evidence="1">
    <location>
        <position position="195"/>
    </location>
</feature>
<comment type="caution">
    <text evidence="1">The sequence shown here is derived from an EMBL/GenBank/DDBJ whole genome shotgun (WGS) entry which is preliminary data.</text>
</comment>
<proteinExistence type="predicted"/>
<accession>A0A3P1VML4</accession>
<organism evidence="1">
    <name type="scientific">Fusobacterium nucleatum</name>
    <dbReference type="NCBI Taxonomy" id="851"/>
    <lineage>
        <taxon>Bacteria</taxon>
        <taxon>Fusobacteriati</taxon>
        <taxon>Fusobacteriota</taxon>
        <taxon>Fusobacteriia</taxon>
        <taxon>Fusobacteriales</taxon>
        <taxon>Fusobacteriaceae</taxon>
        <taxon>Fusobacterium</taxon>
    </lineage>
</organism>
<sequence>ARIRGNYVSGFSGGSDTISLDKIPRMSTVSDNMIGSRYLNTPHTIHIDKQLSGNVTHTVWYVIRGDKGSSGWDYIAQNTSNLDLTFVPTDKHVDLQPNSSTIFMDIGIKTFKDGVQIGETTYNSGWYMKVPDEYSPTIDSIDILDVNPKSKVLGVYVQNHSKLKVNTKTTSKEGATIKNISVTVDKNTYNGSNIT</sequence>
<protein>
    <submittedName>
        <fullName evidence="1">Uncharacterized protein</fullName>
    </submittedName>
</protein>
<dbReference type="InterPro" id="IPR008577">
    <property type="entry name" value="DUF859"/>
</dbReference>
<dbReference type="AlphaFoldDB" id="A0A3P1VML4"/>
<evidence type="ECO:0000313" key="1">
    <source>
        <dbReference type="EMBL" id="RRD33633.1"/>
    </source>
</evidence>
<dbReference type="EMBL" id="RQZD01000093">
    <property type="protein sequence ID" value="RRD33633.1"/>
    <property type="molecule type" value="Genomic_DNA"/>
</dbReference>
<feature type="non-terminal residue" evidence="1">
    <location>
        <position position="1"/>
    </location>
</feature>
<name>A0A3P1VML4_FUSNU</name>
<gene>
    <name evidence="1" type="ORF">EII28_12210</name>
</gene>
<reference evidence="1" key="1">
    <citation type="submission" date="2018-11" db="EMBL/GenBank/DDBJ databases">
        <title>Genomes From Bacteria Associated with the Canine Oral Cavity: a Test Case for Automated Genome-Based Taxonomic Assignment.</title>
        <authorList>
            <person name="Coil D.A."/>
            <person name="Jospin G."/>
            <person name="Darling A.E."/>
            <person name="Wallis C."/>
            <person name="Davis I.J."/>
            <person name="Harris S."/>
            <person name="Eisen J.A."/>
            <person name="Holcombe L.J."/>
            <person name="O'Flynn C."/>
        </authorList>
    </citation>
    <scope>NUCLEOTIDE SEQUENCE [LARGE SCALE GENOMIC DNA]</scope>
    <source>
        <strain evidence="1">OH5060</strain>
    </source>
</reference>